<dbReference type="EMBL" id="GBXM01080029">
    <property type="protein sequence ID" value="JAH28548.1"/>
    <property type="molecule type" value="Transcribed_RNA"/>
</dbReference>
<name>A0A0E9RJN0_ANGAN</name>
<reference evidence="1" key="1">
    <citation type="submission" date="2014-11" db="EMBL/GenBank/DDBJ databases">
        <authorList>
            <person name="Amaro Gonzalez C."/>
        </authorList>
    </citation>
    <scope>NUCLEOTIDE SEQUENCE</scope>
</reference>
<sequence length="38" mass="4351">MATRGSVCWNTSVLDKTIMCNKFNSSPFLRVESYILHT</sequence>
<accession>A0A0E9RJN0</accession>
<evidence type="ECO:0000313" key="1">
    <source>
        <dbReference type="EMBL" id="JAH28548.1"/>
    </source>
</evidence>
<protein>
    <submittedName>
        <fullName evidence="1">Uncharacterized protein</fullName>
    </submittedName>
</protein>
<reference evidence="1" key="2">
    <citation type="journal article" date="2015" name="Fish Shellfish Immunol.">
        <title>Early steps in the European eel (Anguilla anguilla)-Vibrio vulnificus interaction in the gills: Role of the RtxA13 toxin.</title>
        <authorList>
            <person name="Callol A."/>
            <person name="Pajuelo D."/>
            <person name="Ebbesson L."/>
            <person name="Teles M."/>
            <person name="MacKenzie S."/>
            <person name="Amaro C."/>
        </authorList>
    </citation>
    <scope>NUCLEOTIDE SEQUENCE</scope>
</reference>
<organism evidence="1">
    <name type="scientific">Anguilla anguilla</name>
    <name type="common">European freshwater eel</name>
    <name type="synonym">Muraena anguilla</name>
    <dbReference type="NCBI Taxonomy" id="7936"/>
    <lineage>
        <taxon>Eukaryota</taxon>
        <taxon>Metazoa</taxon>
        <taxon>Chordata</taxon>
        <taxon>Craniata</taxon>
        <taxon>Vertebrata</taxon>
        <taxon>Euteleostomi</taxon>
        <taxon>Actinopterygii</taxon>
        <taxon>Neopterygii</taxon>
        <taxon>Teleostei</taxon>
        <taxon>Anguilliformes</taxon>
        <taxon>Anguillidae</taxon>
        <taxon>Anguilla</taxon>
    </lineage>
</organism>
<proteinExistence type="predicted"/>
<dbReference type="AlphaFoldDB" id="A0A0E9RJN0"/>